<evidence type="ECO:0000313" key="2">
    <source>
        <dbReference type="EMBL" id="KIM79820.1"/>
    </source>
</evidence>
<evidence type="ECO:0000256" key="1">
    <source>
        <dbReference type="SAM" id="Phobius"/>
    </source>
</evidence>
<dbReference type="InParanoid" id="A0A0C3F533"/>
<dbReference type="HOGENOM" id="CLU_2961652_0_0_1"/>
<protein>
    <submittedName>
        <fullName evidence="2">Uncharacterized protein</fullName>
    </submittedName>
</protein>
<reference evidence="2 3" key="1">
    <citation type="submission" date="2014-04" db="EMBL/GenBank/DDBJ databases">
        <authorList>
            <consortium name="DOE Joint Genome Institute"/>
            <person name="Kuo A."/>
            <person name="Tarkka M."/>
            <person name="Buscot F."/>
            <person name="Kohler A."/>
            <person name="Nagy L.G."/>
            <person name="Floudas D."/>
            <person name="Copeland A."/>
            <person name="Barry K.W."/>
            <person name="Cichocki N."/>
            <person name="Veneault-Fourrey C."/>
            <person name="LaButti K."/>
            <person name="Lindquist E.A."/>
            <person name="Lipzen A."/>
            <person name="Lundell T."/>
            <person name="Morin E."/>
            <person name="Murat C."/>
            <person name="Sun H."/>
            <person name="Tunlid A."/>
            <person name="Henrissat B."/>
            <person name="Grigoriev I.V."/>
            <person name="Hibbett D.S."/>
            <person name="Martin F."/>
            <person name="Nordberg H.P."/>
            <person name="Cantor M.N."/>
            <person name="Hua S.X."/>
        </authorList>
    </citation>
    <scope>NUCLEOTIDE SEQUENCE [LARGE SCALE GENOMIC DNA]</scope>
    <source>
        <strain evidence="2 3">F 1598</strain>
    </source>
</reference>
<sequence>MRTNHDLWCDFSTFIIRDRGRVDSESRFVFGRVVLSASLLYLLDGSSGCIFGLAMASGT</sequence>
<keyword evidence="1" id="KW-0812">Transmembrane</keyword>
<dbReference type="Proteomes" id="UP000054166">
    <property type="component" value="Unassembled WGS sequence"/>
</dbReference>
<keyword evidence="1" id="KW-1133">Transmembrane helix</keyword>
<evidence type="ECO:0000313" key="3">
    <source>
        <dbReference type="Proteomes" id="UP000054166"/>
    </source>
</evidence>
<keyword evidence="1" id="KW-0472">Membrane</keyword>
<dbReference type="EMBL" id="KN833007">
    <property type="protein sequence ID" value="KIM79820.1"/>
    <property type="molecule type" value="Genomic_DNA"/>
</dbReference>
<reference evidence="3" key="2">
    <citation type="submission" date="2015-01" db="EMBL/GenBank/DDBJ databases">
        <title>Evolutionary Origins and Diversification of the Mycorrhizal Mutualists.</title>
        <authorList>
            <consortium name="DOE Joint Genome Institute"/>
            <consortium name="Mycorrhizal Genomics Consortium"/>
            <person name="Kohler A."/>
            <person name="Kuo A."/>
            <person name="Nagy L.G."/>
            <person name="Floudas D."/>
            <person name="Copeland A."/>
            <person name="Barry K.W."/>
            <person name="Cichocki N."/>
            <person name="Veneault-Fourrey C."/>
            <person name="LaButti K."/>
            <person name="Lindquist E.A."/>
            <person name="Lipzen A."/>
            <person name="Lundell T."/>
            <person name="Morin E."/>
            <person name="Murat C."/>
            <person name="Riley R."/>
            <person name="Ohm R."/>
            <person name="Sun H."/>
            <person name="Tunlid A."/>
            <person name="Henrissat B."/>
            <person name="Grigoriev I.V."/>
            <person name="Hibbett D.S."/>
            <person name="Martin F."/>
        </authorList>
    </citation>
    <scope>NUCLEOTIDE SEQUENCE [LARGE SCALE GENOMIC DNA]</scope>
    <source>
        <strain evidence="3">F 1598</strain>
    </source>
</reference>
<organism evidence="2 3">
    <name type="scientific">Piloderma croceum (strain F 1598)</name>
    <dbReference type="NCBI Taxonomy" id="765440"/>
    <lineage>
        <taxon>Eukaryota</taxon>
        <taxon>Fungi</taxon>
        <taxon>Dikarya</taxon>
        <taxon>Basidiomycota</taxon>
        <taxon>Agaricomycotina</taxon>
        <taxon>Agaricomycetes</taxon>
        <taxon>Agaricomycetidae</taxon>
        <taxon>Atheliales</taxon>
        <taxon>Atheliaceae</taxon>
        <taxon>Piloderma</taxon>
    </lineage>
</organism>
<dbReference type="AlphaFoldDB" id="A0A0C3F533"/>
<name>A0A0C3F533_PILCF</name>
<feature type="transmembrane region" description="Helical" evidence="1">
    <location>
        <begin position="29"/>
        <end position="56"/>
    </location>
</feature>
<gene>
    <name evidence="2" type="ORF">PILCRDRAFT_823003</name>
</gene>
<accession>A0A0C3F533</accession>
<keyword evidence="3" id="KW-1185">Reference proteome</keyword>
<proteinExistence type="predicted"/>